<reference evidence="1 2" key="1">
    <citation type="submission" date="2018-08" db="EMBL/GenBank/DDBJ databases">
        <title>A genome reference for cultivated species of the human gut microbiota.</title>
        <authorList>
            <person name="Zou Y."/>
            <person name="Xue W."/>
            <person name="Luo G."/>
        </authorList>
    </citation>
    <scope>NUCLEOTIDE SEQUENCE [LARGE SCALE GENOMIC DNA]</scope>
    <source>
        <strain evidence="1 2">AM16-11</strain>
    </source>
</reference>
<gene>
    <name evidence="1" type="ORF">DW172_01350</name>
</gene>
<dbReference type="AlphaFoldDB" id="A0A414ZQ85"/>
<sequence>MERTLETITINNALEVVRLKGELKFKHPLGYTRPSGYCFKHPVKGFFAFKGDTEPYMPCGGKKALLSIIRSGGFFNFDNVVWLQPLN</sequence>
<proteinExistence type="predicted"/>
<name>A0A414ZQ85_9FIRM</name>
<dbReference type="RefSeq" id="WP_005359588.1">
    <property type="nucleotide sequence ID" value="NZ_QRKN01000001.1"/>
</dbReference>
<dbReference type="Proteomes" id="UP000285865">
    <property type="component" value="Unassembled WGS sequence"/>
</dbReference>
<evidence type="ECO:0000313" key="2">
    <source>
        <dbReference type="Proteomes" id="UP000285865"/>
    </source>
</evidence>
<comment type="caution">
    <text evidence="1">The sequence shown here is derived from an EMBL/GenBank/DDBJ whole genome shotgun (WGS) entry which is preliminary data.</text>
</comment>
<accession>A0A414ZQ85</accession>
<protein>
    <submittedName>
        <fullName evidence="1">3-isopropylmalate dehydratase</fullName>
    </submittedName>
</protein>
<dbReference type="EMBL" id="QRKN01000001">
    <property type="protein sequence ID" value="RHI25368.1"/>
    <property type="molecule type" value="Genomic_DNA"/>
</dbReference>
<evidence type="ECO:0000313" key="1">
    <source>
        <dbReference type="EMBL" id="RHI25368.1"/>
    </source>
</evidence>
<organism evidence="1 2">
    <name type="scientific">Agathobacter rectalis</name>
    <dbReference type="NCBI Taxonomy" id="39491"/>
    <lineage>
        <taxon>Bacteria</taxon>
        <taxon>Bacillati</taxon>
        <taxon>Bacillota</taxon>
        <taxon>Clostridia</taxon>
        <taxon>Lachnospirales</taxon>
        <taxon>Lachnospiraceae</taxon>
        <taxon>Agathobacter</taxon>
    </lineage>
</organism>